<protein>
    <submittedName>
        <fullName evidence="10">EamA family transporter</fullName>
    </submittedName>
</protein>
<dbReference type="InterPro" id="IPR000620">
    <property type="entry name" value="EamA_dom"/>
</dbReference>
<dbReference type="PANTHER" id="PTHR42920:SF5">
    <property type="entry name" value="EAMA DOMAIN-CONTAINING PROTEIN"/>
    <property type="match status" value="1"/>
</dbReference>
<dbReference type="PANTHER" id="PTHR42920">
    <property type="entry name" value="OS03G0707200 PROTEIN-RELATED"/>
    <property type="match status" value="1"/>
</dbReference>
<feature type="transmembrane region" description="Helical" evidence="8">
    <location>
        <begin position="207"/>
        <end position="225"/>
    </location>
</feature>
<comment type="similarity">
    <text evidence="2">Belongs to the EamA transporter family.</text>
</comment>
<keyword evidence="5 8" id="KW-1133">Transmembrane helix</keyword>
<feature type="transmembrane region" description="Helical" evidence="8">
    <location>
        <begin position="237"/>
        <end position="257"/>
    </location>
</feature>
<dbReference type="SUPFAM" id="SSF103481">
    <property type="entry name" value="Multidrug resistance efflux transporter EmrE"/>
    <property type="match status" value="1"/>
</dbReference>
<keyword evidence="4 8" id="KW-0812">Transmembrane</keyword>
<comment type="subcellular location">
    <subcellularLocation>
        <location evidence="1">Cell membrane</location>
        <topology evidence="1">Multi-pass membrane protein</topology>
    </subcellularLocation>
</comment>
<feature type="transmembrane region" description="Helical" evidence="8">
    <location>
        <begin position="144"/>
        <end position="165"/>
    </location>
</feature>
<evidence type="ECO:0000256" key="4">
    <source>
        <dbReference type="ARBA" id="ARBA00022692"/>
    </source>
</evidence>
<evidence type="ECO:0000256" key="2">
    <source>
        <dbReference type="ARBA" id="ARBA00007362"/>
    </source>
</evidence>
<organism evidence="10 11">
    <name type="scientific">Streptomyces reniochalinae</name>
    <dbReference type="NCBI Taxonomy" id="2250578"/>
    <lineage>
        <taxon>Bacteria</taxon>
        <taxon>Bacillati</taxon>
        <taxon>Actinomycetota</taxon>
        <taxon>Actinomycetes</taxon>
        <taxon>Kitasatosporales</taxon>
        <taxon>Streptomycetaceae</taxon>
        <taxon>Streptomyces</taxon>
    </lineage>
</organism>
<dbReference type="InterPro" id="IPR051258">
    <property type="entry name" value="Diverse_Substrate_Transporter"/>
</dbReference>
<evidence type="ECO:0000256" key="7">
    <source>
        <dbReference type="SAM" id="MobiDB-lite"/>
    </source>
</evidence>
<evidence type="ECO:0000256" key="6">
    <source>
        <dbReference type="ARBA" id="ARBA00023136"/>
    </source>
</evidence>
<proteinExistence type="inferred from homology"/>
<feature type="transmembrane region" description="Helical" evidence="8">
    <location>
        <begin position="263"/>
        <end position="281"/>
    </location>
</feature>
<dbReference type="AlphaFoldDB" id="A0A367F796"/>
<feature type="transmembrane region" description="Helical" evidence="8">
    <location>
        <begin position="177"/>
        <end position="195"/>
    </location>
</feature>
<evidence type="ECO:0000256" key="5">
    <source>
        <dbReference type="ARBA" id="ARBA00022989"/>
    </source>
</evidence>
<keyword evidence="3" id="KW-1003">Cell membrane</keyword>
<sequence>MDRSTAPARPAAATGSAMVLVSVLAMQGGQTAATAAFALAHPIVITALRFGFGAPLLWLTRRPRLPEDRGSLLLIAALGTSLAAVNITIYLSLSRIPLGIAVPLQFLGALAVSLAGARRPLHLVWAVLAAGGVFLINYRSAGSLSGAGIVLALASAVPWAAYMLLGSHAGRRYRGDNILAPATLWAALLTVPLAVATQPQALLDPRVLGAGSVVALLSTVVANSLELAALRRISSAAFGILVSLEPVAAALLGLLVLGQELTWTQWLATFLIVTAAIGTTTDQRHSGPPPRRPSHLPTNERAGTGATRRTRSRVCWRYRPHRAPPQHLSAGQAEPSSDAEGARPARVSSRGS</sequence>
<dbReference type="Gene3D" id="1.10.3730.20">
    <property type="match status" value="1"/>
</dbReference>
<feature type="transmembrane region" description="Helical" evidence="8">
    <location>
        <begin position="35"/>
        <end position="59"/>
    </location>
</feature>
<feature type="transmembrane region" description="Helical" evidence="8">
    <location>
        <begin position="96"/>
        <end position="114"/>
    </location>
</feature>
<dbReference type="InterPro" id="IPR037185">
    <property type="entry name" value="EmrE-like"/>
</dbReference>
<evidence type="ECO:0000256" key="1">
    <source>
        <dbReference type="ARBA" id="ARBA00004651"/>
    </source>
</evidence>
<reference evidence="10 11" key="1">
    <citation type="submission" date="2018-06" db="EMBL/GenBank/DDBJ databases">
        <title>Streptomyces reniochalinae sp. nov. and Streptomyces diacarnus sp. nov. from marine sponges.</title>
        <authorList>
            <person name="Li L."/>
        </authorList>
    </citation>
    <scope>NUCLEOTIDE SEQUENCE [LARGE SCALE GENOMIC DNA]</scope>
    <source>
        <strain evidence="10 11">LHW50302</strain>
    </source>
</reference>
<dbReference type="Pfam" id="PF00892">
    <property type="entry name" value="EamA"/>
    <property type="match status" value="1"/>
</dbReference>
<feature type="transmembrane region" description="Helical" evidence="8">
    <location>
        <begin position="71"/>
        <end position="90"/>
    </location>
</feature>
<keyword evidence="11" id="KW-1185">Reference proteome</keyword>
<evidence type="ECO:0000256" key="3">
    <source>
        <dbReference type="ARBA" id="ARBA00022475"/>
    </source>
</evidence>
<dbReference type="Proteomes" id="UP000253507">
    <property type="component" value="Unassembled WGS sequence"/>
</dbReference>
<name>A0A367F796_9ACTN</name>
<keyword evidence="6 8" id="KW-0472">Membrane</keyword>
<comment type="caution">
    <text evidence="10">The sequence shown here is derived from an EMBL/GenBank/DDBJ whole genome shotgun (WGS) entry which is preliminary data.</text>
</comment>
<dbReference type="GO" id="GO:0005886">
    <property type="term" value="C:plasma membrane"/>
    <property type="evidence" value="ECO:0007669"/>
    <property type="project" value="UniProtKB-SubCell"/>
</dbReference>
<accession>A0A367F796</accession>
<feature type="region of interest" description="Disordered" evidence="7">
    <location>
        <begin position="280"/>
        <end position="352"/>
    </location>
</feature>
<evidence type="ECO:0000259" key="9">
    <source>
        <dbReference type="Pfam" id="PF00892"/>
    </source>
</evidence>
<dbReference type="EMBL" id="QOIM01000017">
    <property type="protein sequence ID" value="RCG25722.1"/>
    <property type="molecule type" value="Genomic_DNA"/>
</dbReference>
<evidence type="ECO:0000313" key="11">
    <source>
        <dbReference type="Proteomes" id="UP000253507"/>
    </source>
</evidence>
<gene>
    <name evidence="10" type="ORF">DQ392_00250</name>
</gene>
<feature type="transmembrane region" description="Helical" evidence="8">
    <location>
        <begin position="121"/>
        <end position="138"/>
    </location>
</feature>
<evidence type="ECO:0000313" key="10">
    <source>
        <dbReference type="EMBL" id="RCG25722.1"/>
    </source>
</evidence>
<dbReference type="OrthoDB" id="9815120at2"/>
<feature type="domain" description="EamA" evidence="9">
    <location>
        <begin position="147"/>
        <end position="280"/>
    </location>
</feature>
<dbReference type="RefSeq" id="WP_114013381.1">
    <property type="nucleotide sequence ID" value="NZ_QOIM01000017.1"/>
</dbReference>
<evidence type="ECO:0000256" key="8">
    <source>
        <dbReference type="SAM" id="Phobius"/>
    </source>
</evidence>
<feature type="compositionally biased region" description="Basic residues" evidence="7">
    <location>
        <begin position="308"/>
        <end position="324"/>
    </location>
</feature>